<dbReference type="AlphaFoldDB" id="A0A420BF74"/>
<organism evidence="1 2">
    <name type="scientific">Sphingobacterium detergens</name>
    <dbReference type="NCBI Taxonomy" id="1145106"/>
    <lineage>
        <taxon>Bacteria</taxon>
        <taxon>Pseudomonadati</taxon>
        <taxon>Bacteroidota</taxon>
        <taxon>Sphingobacteriia</taxon>
        <taxon>Sphingobacteriales</taxon>
        <taxon>Sphingobacteriaceae</taxon>
        <taxon>Sphingobacterium</taxon>
    </lineage>
</organism>
<comment type="caution">
    <text evidence="1">The sequence shown here is derived from an EMBL/GenBank/DDBJ whole genome shotgun (WGS) entry which is preliminary data.</text>
</comment>
<name>A0A420BF74_SPHD1</name>
<sequence length="61" mass="6965">MLILSYRRLNKAINFLINQIKKGCCITDRSENLGQGSTYLYSIGMLQTCDSSSLLFRFLVI</sequence>
<keyword evidence="2" id="KW-1185">Reference proteome</keyword>
<dbReference type="EMBL" id="RAPY01000001">
    <property type="protein sequence ID" value="RKE55364.1"/>
    <property type="molecule type" value="Genomic_DNA"/>
</dbReference>
<evidence type="ECO:0000313" key="1">
    <source>
        <dbReference type="EMBL" id="RKE55364.1"/>
    </source>
</evidence>
<dbReference type="Proteomes" id="UP000286246">
    <property type="component" value="Unassembled WGS sequence"/>
</dbReference>
<reference evidence="1 2" key="1">
    <citation type="submission" date="2018-09" db="EMBL/GenBank/DDBJ databases">
        <title>Genomic Encyclopedia of Type Strains, Phase III (KMG-III): the genomes of soil and plant-associated and newly described type strains.</title>
        <authorList>
            <person name="Whitman W."/>
        </authorList>
    </citation>
    <scope>NUCLEOTIDE SEQUENCE [LARGE SCALE GENOMIC DNA]</scope>
    <source>
        <strain evidence="1 2">CECT 7938</strain>
    </source>
</reference>
<proteinExistence type="predicted"/>
<protein>
    <submittedName>
        <fullName evidence="1">Uncharacterized protein</fullName>
    </submittedName>
</protein>
<evidence type="ECO:0000313" key="2">
    <source>
        <dbReference type="Proteomes" id="UP000286246"/>
    </source>
</evidence>
<accession>A0A420BF74</accession>
<gene>
    <name evidence="1" type="ORF">DFQ12_0195</name>
</gene>